<sequence>MKHRLFFILFFISALSSLNAEPNIIVEHYTVEEGLPNNMVNCTLKDSDGFIWFGTWYGLCSFDGVKFKTYNNRDELFDSPTPPRKIQKIAEDKNGFLWINTIEGKLYLFDRRNGHFLPIYDKVKKYAENTQIINIQNTSDGEVMLLTKDKNLLRASCKGKDEVNIQRLFDSNPYVDTYNSHLKHNVFGETQEYLNWIGMDDKILSYRKGKNVVDKPANFLFAKTEVTSPEIFTYAS</sequence>
<accession>A0A5J4Q917</accession>
<dbReference type="Pfam" id="PF07494">
    <property type="entry name" value="Reg_prop"/>
    <property type="match status" value="1"/>
</dbReference>
<dbReference type="InterPro" id="IPR011110">
    <property type="entry name" value="Reg_prop"/>
</dbReference>
<organism evidence="1">
    <name type="scientific">termite gut metagenome</name>
    <dbReference type="NCBI Taxonomy" id="433724"/>
    <lineage>
        <taxon>unclassified sequences</taxon>
        <taxon>metagenomes</taxon>
        <taxon>organismal metagenomes</taxon>
    </lineage>
</organism>
<dbReference type="EMBL" id="SNRY01004291">
    <property type="protein sequence ID" value="KAA6318137.1"/>
    <property type="molecule type" value="Genomic_DNA"/>
</dbReference>
<gene>
    <name evidence="1" type="ORF">EZS27_031814</name>
</gene>
<comment type="caution">
    <text evidence="1">The sequence shown here is derived from an EMBL/GenBank/DDBJ whole genome shotgun (WGS) entry which is preliminary data.</text>
</comment>
<dbReference type="SUPFAM" id="SSF63829">
    <property type="entry name" value="Calcium-dependent phosphotriesterase"/>
    <property type="match status" value="1"/>
</dbReference>
<protein>
    <recommendedName>
        <fullName evidence="2">Hybrid sensor histidine kinase/response regulator</fullName>
    </recommendedName>
</protein>
<proteinExistence type="predicted"/>
<dbReference type="AlphaFoldDB" id="A0A5J4Q917"/>
<name>A0A5J4Q917_9ZZZZ</name>
<evidence type="ECO:0000313" key="1">
    <source>
        <dbReference type="EMBL" id="KAA6318137.1"/>
    </source>
</evidence>
<feature type="non-terminal residue" evidence="1">
    <location>
        <position position="236"/>
    </location>
</feature>
<reference evidence="1" key="1">
    <citation type="submission" date="2019-03" db="EMBL/GenBank/DDBJ databases">
        <title>Single cell metagenomics reveals metabolic interactions within the superorganism composed of flagellate Streblomastix strix and complex community of Bacteroidetes bacteria on its surface.</title>
        <authorList>
            <person name="Treitli S.C."/>
            <person name="Kolisko M."/>
            <person name="Husnik F."/>
            <person name="Keeling P."/>
            <person name="Hampl V."/>
        </authorList>
    </citation>
    <scope>NUCLEOTIDE SEQUENCE</scope>
    <source>
        <strain evidence="1">STM</strain>
    </source>
</reference>
<dbReference type="InterPro" id="IPR015943">
    <property type="entry name" value="WD40/YVTN_repeat-like_dom_sf"/>
</dbReference>
<evidence type="ECO:0008006" key="2">
    <source>
        <dbReference type="Google" id="ProtNLM"/>
    </source>
</evidence>
<dbReference type="Gene3D" id="2.130.10.10">
    <property type="entry name" value="YVTN repeat-like/Quinoprotein amine dehydrogenase"/>
    <property type="match status" value="1"/>
</dbReference>